<keyword evidence="1" id="KW-0812">Transmembrane</keyword>
<accession>A0AAD3SJZ8</accession>
<evidence type="ECO:0000256" key="1">
    <source>
        <dbReference type="SAM" id="Phobius"/>
    </source>
</evidence>
<name>A0AAD3SJZ8_NEPGR</name>
<protein>
    <submittedName>
        <fullName evidence="3">Uncharacterized protein</fullName>
    </submittedName>
</protein>
<evidence type="ECO:0000313" key="4">
    <source>
        <dbReference type="Proteomes" id="UP001279734"/>
    </source>
</evidence>
<feature type="transmembrane region" description="Helical" evidence="1">
    <location>
        <begin position="41"/>
        <end position="63"/>
    </location>
</feature>
<dbReference type="Proteomes" id="UP001279734">
    <property type="component" value="Unassembled WGS sequence"/>
</dbReference>
<keyword evidence="2" id="KW-0732">Signal</keyword>
<proteinExistence type="predicted"/>
<feature type="transmembrane region" description="Helical" evidence="1">
    <location>
        <begin position="12"/>
        <end position="29"/>
    </location>
</feature>
<keyword evidence="1" id="KW-0472">Membrane</keyword>
<comment type="caution">
    <text evidence="3">The sequence shown here is derived from an EMBL/GenBank/DDBJ whole genome shotgun (WGS) entry which is preliminary data.</text>
</comment>
<dbReference type="EMBL" id="BSYO01000011">
    <property type="protein sequence ID" value="GMH11711.1"/>
    <property type="molecule type" value="Genomic_DNA"/>
</dbReference>
<dbReference type="AlphaFoldDB" id="A0AAD3SJZ8"/>
<organism evidence="3 4">
    <name type="scientific">Nepenthes gracilis</name>
    <name type="common">Slender pitcher plant</name>
    <dbReference type="NCBI Taxonomy" id="150966"/>
    <lineage>
        <taxon>Eukaryota</taxon>
        <taxon>Viridiplantae</taxon>
        <taxon>Streptophyta</taxon>
        <taxon>Embryophyta</taxon>
        <taxon>Tracheophyta</taxon>
        <taxon>Spermatophyta</taxon>
        <taxon>Magnoliopsida</taxon>
        <taxon>eudicotyledons</taxon>
        <taxon>Gunneridae</taxon>
        <taxon>Pentapetalae</taxon>
        <taxon>Caryophyllales</taxon>
        <taxon>Nepenthaceae</taxon>
        <taxon>Nepenthes</taxon>
    </lineage>
</organism>
<keyword evidence="1" id="KW-1133">Transmembrane helix</keyword>
<feature type="chain" id="PRO_5042177202" evidence="2">
    <location>
        <begin position="19"/>
        <end position="96"/>
    </location>
</feature>
<keyword evidence="4" id="KW-1185">Reference proteome</keyword>
<feature type="signal peptide" evidence="2">
    <location>
        <begin position="1"/>
        <end position="18"/>
    </location>
</feature>
<evidence type="ECO:0000256" key="2">
    <source>
        <dbReference type="SAM" id="SignalP"/>
    </source>
</evidence>
<evidence type="ECO:0000313" key="3">
    <source>
        <dbReference type="EMBL" id="GMH11711.1"/>
    </source>
</evidence>
<sequence>MTLWGKLLLISLWRQFVAAPLAKCCYMLLQQRALLLVAEALVVVLKLLKCMAIGLILGVFMVAGMMDGWVLADLPTIDIYIWLLSWLKLQLKLAFQ</sequence>
<gene>
    <name evidence="3" type="ORF">Nepgr_013552</name>
</gene>
<reference evidence="3" key="1">
    <citation type="submission" date="2023-05" db="EMBL/GenBank/DDBJ databases">
        <title>Nepenthes gracilis genome sequencing.</title>
        <authorList>
            <person name="Fukushima K."/>
        </authorList>
    </citation>
    <scope>NUCLEOTIDE SEQUENCE</scope>
    <source>
        <strain evidence="3">SING2019-196</strain>
    </source>
</reference>